<keyword evidence="3" id="KW-1133">Transmembrane helix</keyword>
<keyword evidence="5" id="KW-1185">Reference proteome</keyword>
<evidence type="ECO:0008006" key="6">
    <source>
        <dbReference type="Google" id="ProtNLM"/>
    </source>
</evidence>
<dbReference type="Proteomes" id="UP000235672">
    <property type="component" value="Unassembled WGS sequence"/>
</dbReference>
<organism evidence="4 5">
    <name type="scientific">Hyaloscypha hepaticicola</name>
    <dbReference type="NCBI Taxonomy" id="2082293"/>
    <lineage>
        <taxon>Eukaryota</taxon>
        <taxon>Fungi</taxon>
        <taxon>Dikarya</taxon>
        <taxon>Ascomycota</taxon>
        <taxon>Pezizomycotina</taxon>
        <taxon>Leotiomycetes</taxon>
        <taxon>Helotiales</taxon>
        <taxon>Hyaloscyphaceae</taxon>
        <taxon>Hyaloscypha</taxon>
    </lineage>
</organism>
<protein>
    <recommendedName>
        <fullName evidence="6">Tat pathway signal sequence</fullName>
    </recommendedName>
</protein>
<dbReference type="PANTHER" id="PTHR33365:SF4">
    <property type="entry name" value="CYCLOCHLOROTINE BIOSYNTHESIS PROTEIN O"/>
    <property type="match status" value="1"/>
</dbReference>
<sequence>MPSMKGIKAGYDKIPPEKLPTTLREDEAELDLFELKQQNLRSLQQHGSKHLLIANSILFCASVFLLAATYNRSTPNTGDFVSKFSSYSPARVAVQYVSATFNATQGEASGYVGTSNETEEMWNWVTVAMGDQMITPEELKLVNKPETSVKVKDPKTGKEGYRIGLEVFHQLHCLNLIRKSTYLDHYKGKGDFAEDDEGKIRGHLDHCLEMLRMNIMCQVDIGVITFHELPDKSGDPWPDFSTLHVCRDFDAVRKWAIENTVANDDIF</sequence>
<dbReference type="STRING" id="1745343.A0A2J6PJ86"/>
<dbReference type="OrthoDB" id="3687641at2759"/>
<name>A0A2J6PJ86_9HELO</name>
<dbReference type="EMBL" id="KZ613524">
    <property type="protein sequence ID" value="PMD14111.1"/>
    <property type="molecule type" value="Genomic_DNA"/>
</dbReference>
<proteinExistence type="inferred from homology"/>
<dbReference type="PANTHER" id="PTHR33365">
    <property type="entry name" value="YALI0B05434P"/>
    <property type="match status" value="1"/>
</dbReference>
<reference evidence="4 5" key="1">
    <citation type="submission" date="2016-05" db="EMBL/GenBank/DDBJ databases">
        <title>A degradative enzymes factory behind the ericoid mycorrhizal symbiosis.</title>
        <authorList>
            <consortium name="DOE Joint Genome Institute"/>
            <person name="Martino E."/>
            <person name="Morin E."/>
            <person name="Grelet G."/>
            <person name="Kuo A."/>
            <person name="Kohler A."/>
            <person name="Daghino S."/>
            <person name="Barry K."/>
            <person name="Choi C."/>
            <person name="Cichocki N."/>
            <person name="Clum A."/>
            <person name="Copeland A."/>
            <person name="Hainaut M."/>
            <person name="Haridas S."/>
            <person name="Labutti K."/>
            <person name="Lindquist E."/>
            <person name="Lipzen A."/>
            <person name="Khouja H.-R."/>
            <person name="Murat C."/>
            <person name="Ohm R."/>
            <person name="Olson A."/>
            <person name="Spatafora J."/>
            <person name="Veneault-Fourrey C."/>
            <person name="Henrissat B."/>
            <person name="Grigoriev I."/>
            <person name="Martin F."/>
            <person name="Perotto S."/>
        </authorList>
    </citation>
    <scope>NUCLEOTIDE SEQUENCE [LARGE SCALE GENOMIC DNA]</scope>
    <source>
        <strain evidence="4 5">UAMH 7357</strain>
    </source>
</reference>
<feature type="transmembrane region" description="Helical" evidence="3">
    <location>
        <begin position="51"/>
        <end position="70"/>
    </location>
</feature>
<comment type="similarity">
    <text evidence="2">Belongs to the ustYa family.</text>
</comment>
<gene>
    <name evidence="4" type="ORF">NA56DRAFT_694173</name>
</gene>
<comment type="pathway">
    <text evidence="1">Mycotoxin biosynthesis.</text>
</comment>
<evidence type="ECO:0000313" key="5">
    <source>
        <dbReference type="Proteomes" id="UP000235672"/>
    </source>
</evidence>
<accession>A0A2J6PJ86</accession>
<evidence type="ECO:0000256" key="1">
    <source>
        <dbReference type="ARBA" id="ARBA00004685"/>
    </source>
</evidence>
<keyword evidence="3" id="KW-0812">Transmembrane</keyword>
<evidence type="ECO:0000313" key="4">
    <source>
        <dbReference type="EMBL" id="PMD14111.1"/>
    </source>
</evidence>
<evidence type="ECO:0000256" key="3">
    <source>
        <dbReference type="SAM" id="Phobius"/>
    </source>
</evidence>
<evidence type="ECO:0000256" key="2">
    <source>
        <dbReference type="ARBA" id="ARBA00035112"/>
    </source>
</evidence>
<dbReference type="AlphaFoldDB" id="A0A2J6PJ86"/>
<dbReference type="InterPro" id="IPR021765">
    <property type="entry name" value="UstYa-like"/>
</dbReference>
<dbReference type="Pfam" id="PF11807">
    <property type="entry name" value="UstYa"/>
    <property type="match status" value="1"/>
</dbReference>
<keyword evidence="3" id="KW-0472">Membrane</keyword>
<dbReference type="GO" id="GO:0043386">
    <property type="term" value="P:mycotoxin biosynthetic process"/>
    <property type="evidence" value="ECO:0007669"/>
    <property type="project" value="InterPro"/>
</dbReference>